<dbReference type="AlphaFoldDB" id="A0AAN8S8P0"/>
<name>A0AAN8S8P0_POLSC</name>
<evidence type="ECO:0000313" key="2">
    <source>
        <dbReference type="Proteomes" id="UP001372834"/>
    </source>
</evidence>
<protein>
    <submittedName>
        <fullName evidence="1">Uncharacterized protein</fullName>
    </submittedName>
</protein>
<dbReference type="Proteomes" id="UP001372834">
    <property type="component" value="Unassembled WGS sequence"/>
</dbReference>
<gene>
    <name evidence="1" type="ORF">RUM43_005548</name>
</gene>
<reference evidence="1 2" key="1">
    <citation type="submission" date="2023-10" db="EMBL/GenBank/DDBJ databases">
        <title>Genomes of two closely related lineages of the louse Polyplax serrata with different host specificities.</title>
        <authorList>
            <person name="Martinu J."/>
            <person name="Tarabai H."/>
            <person name="Stefka J."/>
            <person name="Hypsa V."/>
        </authorList>
    </citation>
    <scope>NUCLEOTIDE SEQUENCE [LARGE SCALE GENOMIC DNA]</scope>
    <source>
        <strain evidence="1">HR10_N</strain>
    </source>
</reference>
<organism evidence="1 2">
    <name type="scientific">Polyplax serrata</name>
    <name type="common">Common mouse louse</name>
    <dbReference type="NCBI Taxonomy" id="468196"/>
    <lineage>
        <taxon>Eukaryota</taxon>
        <taxon>Metazoa</taxon>
        <taxon>Ecdysozoa</taxon>
        <taxon>Arthropoda</taxon>
        <taxon>Hexapoda</taxon>
        <taxon>Insecta</taxon>
        <taxon>Pterygota</taxon>
        <taxon>Neoptera</taxon>
        <taxon>Paraneoptera</taxon>
        <taxon>Psocodea</taxon>
        <taxon>Troctomorpha</taxon>
        <taxon>Phthiraptera</taxon>
        <taxon>Anoplura</taxon>
        <taxon>Polyplacidae</taxon>
        <taxon>Polyplax</taxon>
    </lineage>
</organism>
<evidence type="ECO:0000313" key="1">
    <source>
        <dbReference type="EMBL" id="KAK6625254.1"/>
    </source>
</evidence>
<sequence>MLEAWNSGKIPKPMQSEEPKGLIRRCSDLLKVLPPQTKIFDIPSSSESDSSELSGPFSTVVFSDVVESKRRAKKLFGKDLYTAFNFSMEFKTAIKEVKEKMAEDSRQKSVSESVAEVSVEAVEEIEAGDMDDSRLENVRSSTSRESEETPFDTMSGYWRMLSVYDTFRISAPWFDAYAEGKSHWLQTQPIPQEVLENSRQKCLNWLAENFDD</sequence>
<comment type="caution">
    <text evidence="1">The sequence shown here is derived from an EMBL/GenBank/DDBJ whole genome shotgun (WGS) entry which is preliminary data.</text>
</comment>
<dbReference type="EMBL" id="JAWJWE010000037">
    <property type="protein sequence ID" value="KAK6625254.1"/>
    <property type="molecule type" value="Genomic_DNA"/>
</dbReference>
<proteinExistence type="predicted"/>
<accession>A0AAN8S8P0</accession>